<comment type="function">
    <text evidence="10">Catalyzes the reversible formation of acyl-phosphate (acyl-PO(4)) from acyl-[acyl-carrier-protein] (acyl-ACP). This enzyme utilizes acyl-ACP as fatty acyl donor, but not acyl-CoA.</text>
</comment>
<evidence type="ECO:0000256" key="2">
    <source>
        <dbReference type="ARBA" id="ARBA00022490"/>
    </source>
</evidence>
<dbReference type="PANTHER" id="PTHR30100:SF1">
    <property type="entry name" value="PHOSPHATE ACYLTRANSFERASE"/>
    <property type="match status" value="1"/>
</dbReference>
<evidence type="ECO:0000256" key="1">
    <source>
        <dbReference type="ARBA" id="ARBA00001232"/>
    </source>
</evidence>
<name>A0AB94IDN0_9GAMM</name>
<dbReference type="Gene3D" id="3.40.718.10">
    <property type="entry name" value="Isopropylmalate Dehydrogenase"/>
    <property type="match status" value="1"/>
</dbReference>
<dbReference type="GO" id="GO:0005737">
    <property type="term" value="C:cytoplasm"/>
    <property type="evidence" value="ECO:0007669"/>
    <property type="project" value="UniProtKB-SubCell"/>
</dbReference>
<keyword evidence="12" id="KW-1185">Reference proteome</keyword>
<keyword evidence="2 10" id="KW-0963">Cytoplasm</keyword>
<dbReference type="RefSeq" id="WP_024495717.1">
    <property type="nucleotide sequence ID" value="NZ_AWGA01000032.1"/>
</dbReference>
<evidence type="ECO:0000256" key="7">
    <source>
        <dbReference type="ARBA" id="ARBA00023264"/>
    </source>
</evidence>
<dbReference type="EC" id="2.3.1.274" evidence="8 10"/>
<dbReference type="Proteomes" id="UP000506160">
    <property type="component" value="Unassembled WGS sequence"/>
</dbReference>
<dbReference type="GO" id="GO:0008654">
    <property type="term" value="P:phospholipid biosynthetic process"/>
    <property type="evidence" value="ECO:0007669"/>
    <property type="project" value="UniProtKB-KW"/>
</dbReference>
<dbReference type="PANTHER" id="PTHR30100">
    <property type="entry name" value="FATTY ACID/PHOSPHOLIPID SYNTHESIS PROTEIN PLSX"/>
    <property type="match status" value="1"/>
</dbReference>
<keyword evidence="7 10" id="KW-1208">Phospholipid metabolism</keyword>
<dbReference type="EMBL" id="AWGA01000032">
    <property type="protein sequence ID" value="TEA27572.1"/>
    <property type="molecule type" value="Genomic_DNA"/>
</dbReference>
<keyword evidence="6 10" id="KW-0594">Phospholipid biosynthesis</keyword>
<dbReference type="NCBIfam" id="TIGR00182">
    <property type="entry name" value="plsX"/>
    <property type="match status" value="1"/>
</dbReference>
<organism evidence="11 12">
    <name type="scientific">Candidatus Schmidhempelia bombi str. Bimp</name>
    <dbReference type="NCBI Taxonomy" id="1387197"/>
    <lineage>
        <taxon>Bacteria</taxon>
        <taxon>Pseudomonadati</taxon>
        <taxon>Pseudomonadota</taxon>
        <taxon>Gammaproteobacteria</taxon>
        <taxon>Orbales</taxon>
        <taxon>Orbaceae</taxon>
        <taxon>Candidatus Schmidhempelia</taxon>
    </lineage>
</organism>
<dbReference type="AlphaFoldDB" id="A0AB94IDN0"/>
<dbReference type="PIRSF" id="PIRSF002465">
    <property type="entry name" value="Phsphlp_syn_PlsX"/>
    <property type="match status" value="1"/>
</dbReference>
<comment type="caution">
    <text evidence="11">The sequence shown here is derived from an EMBL/GenBank/DDBJ whole genome shotgun (WGS) entry which is preliminary data.</text>
</comment>
<protein>
    <recommendedName>
        <fullName evidence="8 10">Phosphate acyltransferase</fullName>
        <ecNumber evidence="8 10">2.3.1.274</ecNumber>
    </recommendedName>
    <alternativeName>
        <fullName evidence="10">Acyl-ACP phosphotransacylase</fullName>
    </alternativeName>
    <alternativeName>
        <fullName evidence="10">Acyl-[acyl-carrier-protein]--phosphate acyltransferase</fullName>
    </alternativeName>
    <alternativeName>
        <fullName evidence="10">Phosphate-acyl-ACP acyltransferase</fullName>
    </alternativeName>
</protein>
<proteinExistence type="inferred from homology"/>
<evidence type="ECO:0000256" key="6">
    <source>
        <dbReference type="ARBA" id="ARBA00023209"/>
    </source>
</evidence>
<evidence type="ECO:0000256" key="9">
    <source>
        <dbReference type="ARBA" id="ARBA00046608"/>
    </source>
</evidence>
<dbReference type="InterPro" id="IPR003664">
    <property type="entry name" value="FA_synthesis"/>
</dbReference>
<evidence type="ECO:0000256" key="5">
    <source>
        <dbReference type="ARBA" id="ARBA00023098"/>
    </source>
</evidence>
<evidence type="ECO:0000313" key="11">
    <source>
        <dbReference type="EMBL" id="TEA27572.1"/>
    </source>
</evidence>
<sequence length="344" mass="37146">MNNLTIALDAMSGDFGPRVAVPAALLALSQHPNLHIFLVGNTDEMLSYLPKKDPEQQGRITLVESKSVIDNDAKPSTAIRHSKGSSMYIALELVKCGKAKACVSAGNTGVLMGLSKLLLRPLPGIYRPALVAVLPALNQQKTVILDLGANSECDSDMLIQFAVMGAILAETTLDITHPRVALLNIGEEEAKGLDRIRAASAVLKTHERINFIGYLEGNELLTGKTDVLVCDGFVGNVTLKTVEGLLNIFLAPFKLTSKRKPWWSRLLGLWLRRSMSKTFGYLDPEQYNGACLLGLRSIVIKSHGSAGAKSFAVAIEQAIQAVEKHIPERIALSLSSALPKSENN</sequence>
<keyword evidence="11" id="KW-0012">Acyltransferase</keyword>
<keyword evidence="5 10" id="KW-0443">Lipid metabolism</keyword>
<evidence type="ECO:0000256" key="4">
    <source>
        <dbReference type="ARBA" id="ARBA00022679"/>
    </source>
</evidence>
<gene>
    <name evidence="10 11" type="primary">plsX</name>
    <name evidence="11" type="ORF">O970_03110</name>
</gene>
<keyword evidence="3 10" id="KW-0444">Lipid biosynthesis</keyword>
<accession>A0AB94IDN0</accession>
<comment type="catalytic activity">
    <reaction evidence="1 10">
        <text>a fatty acyl-[ACP] + phosphate = an acyl phosphate + holo-[ACP]</text>
        <dbReference type="Rhea" id="RHEA:42292"/>
        <dbReference type="Rhea" id="RHEA-COMP:9685"/>
        <dbReference type="Rhea" id="RHEA-COMP:14125"/>
        <dbReference type="ChEBI" id="CHEBI:43474"/>
        <dbReference type="ChEBI" id="CHEBI:59918"/>
        <dbReference type="ChEBI" id="CHEBI:64479"/>
        <dbReference type="ChEBI" id="CHEBI:138651"/>
        <dbReference type="EC" id="2.3.1.274"/>
    </reaction>
</comment>
<dbReference type="InterPro" id="IPR012281">
    <property type="entry name" value="Phospholipid_synth_PlsX-like"/>
</dbReference>
<reference evidence="11 12" key="1">
    <citation type="journal article" date="2014" name="Appl. Environ. Microbiol.">
        <title>Genomic features of a bumble bee symbiont reflect its host environment.</title>
        <authorList>
            <person name="Martinson V.G."/>
            <person name="Magoc T."/>
            <person name="Koch H."/>
            <person name="Salzberg S.L."/>
            <person name="Moran N.A."/>
        </authorList>
    </citation>
    <scope>NUCLEOTIDE SEQUENCE [LARGE SCALE GENOMIC DNA]</scope>
    <source>
        <strain evidence="11 12">Bimp</strain>
    </source>
</reference>
<dbReference type="HAMAP" id="MF_00019">
    <property type="entry name" value="PlsX"/>
    <property type="match status" value="1"/>
</dbReference>
<keyword evidence="4 10" id="KW-0808">Transferase</keyword>
<evidence type="ECO:0000256" key="8">
    <source>
        <dbReference type="ARBA" id="ARBA00024069"/>
    </source>
</evidence>
<dbReference type="SUPFAM" id="SSF53659">
    <property type="entry name" value="Isocitrate/Isopropylmalate dehydrogenase-like"/>
    <property type="match status" value="1"/>
</dbReference>
<comment type="pathway">
    <text evidence="10">Lipid metabolism; phospholipid metabolism.</text>
</comment>
<dbReference type="GO" id="GO:0043811">
    <property type="term" value="F:phosphate:acyl-[acyl carrier protein] acyltransferase activity"/>
    <property type="evidence" value="ECO:0007669"/>
    <property type="project" value="UniProtKB-UniRule"/>
</dbReference>
<comment type="subcellular location">
    <subcellularLocation>
        <location evidence="10">Cytoplasm</location>
    </subcellularLocation>
    <text evidence="10">Associated with the membrane possibly through PlsY.</text>
</comment>
<dbReference type="Pfam" id="PF02504">
    <property type="entry name" value="FA_synthesis"/>
    <property type="match status" value="1"/>
</dbReference>
<comment type="subunit">
    <text evidence="9 10">Homodimer. Probably interacts with PlsY.</text>
</comment>
<evidence type="ECO:0000313" key="12">
    <source>
        <dbReference type="Proteomes" id="UP000506160"/>
    </source>
</evidence>
<comment type="similarity">
    <text evidence="10">Belongs to the PlsX family.</text>
</comment>
<evidence type="ECO:0000256" key="3">
    <source>
        <dbReference type="ARBA" id="ARBA00022516"/>
    </source>
</evidence>
<evidence type="ECO:0000256" key="10">
    <source>
        <dbReference type="HAMAP-Rule" id="MF_00019"/>
    </source>
</evidence>
<dbReference type="GO" id="GO:0006633">
    <property type="term" value="P:fatty acid biosynthetic process"/>
    <property type="evidence" value="ECO:0007669"/>
    <property type="project" value="UniProtKB-UniRule"/>
</dbReference>